<sequence>MDVYCLLTFYGKSTRTQNKLDLNYNNNDSENNPNSSRLNKLKQEIDVPRIIANIERIKKQKTTPKPRDFNHFLRSY</sequence>
<evidence type="ECO:0000313" key="3">
    <source>
        <dbReference type="Proteomes" id="UP000291404"/>
    </source>
</evidence>
<feature type="compositionally biased region" description="Low complexity" evidence="1">
    <location>
        <begin position="23"/>
        <end position="36"/>
    </location>
</feature>
<evidence type="ECO:0000313" key="2">
    <source>
        <dbReference type="EMBL" id="TBT98002.1"/>
    </source>
</evidence>
<dbReference type="EMBL" id="PITI01002593">
    <property type="protein sequence ID" value="TBT98002.1"/>
    <property type="molecule type" value="Genomic_DNA"/>
</dbReference>
<accession>A0A4Q9KT49</accession>
<comment type="caution">
    <text evidence="2">The sequence shown here is derived from an EMBL/GenBank/DDBJ whole genome shotgun (WGS) entry which is preliminary data.</text>
</comment>
<proteinExistence type="predicted"/>
<evidence type="ECO:0000256" key="1">
    <source>
        <dbReference type="SAM" id="MobiDB-lite"/>
    </source>
</evidence>
<feature type="region of interest" description="Disordered" evidence="1">
    <location>
        <begin position="19"/>
        <end position="39"/>
    </location>
</feature>
<reference evidence="2 3" key="1">
    <citation type="submission" date="2017-12" db="EMBL/GenBank/DDBJ databases">
        <authorList>
            <person name="Pombert J.-F."/>
            <person name="Haag K.L."/>
            <person name="Ebert D."/>
        </authorList>
    </citation>
    <scope>NUCLEOTIDE SEQUENCE [LARGE SCALE GENOMIC DNA]</scope>
    <source>
        <strain evidence="2">BE-OM-2</strain>
    </source>
</reference>
<gene>
    <name evidence="2" type="ORF">CWI36_2593p0010</name>
</gene>
<organism evidence="2 3">
    <name type="scientific">Hamiltosporidium magnivora</name>
    <dbReference type="NCBI Taxonomy" id="148818"/>
    <lineage>
        <taxon>Eukaryota</taxon>
        <taxon>Fungi</taxon>
        <taxon>Fungi incertae sedis</taxon>
        <taxon>Microsporidia</taxon>
        <taxon>Dubosqiidae</taxon>
        <taxon>Hamiltosporidium</taxon>
    </lineage>
</organism>
<dbReference type="Proteomes" id="UP000291404">
    <property type="component" value="Unassembled WGS sequence"/>
</dbReference>
<name>A0A4Q9KT49_9MICR</name>
<dbReference type="VEuPathDB" id="MicrosporidiaDB:CWI36_2593p0010"/>
<keyword evidence="3" id="KW-1185">Reference proteome</keyword>
<dbReference type="AlphaFoldDB" id="A0A4Q9KT49"/>
<protein>
    <submittedName>
        <fullName evidence="2">Uncharacterized protein</fullName>
    </submittedName>
</protein>